<evidence type="ECO:0000259" key="10">
    <source>
        <dbReference type="PROSITE" id="PS50172"/>
    </source>
</evidence>
<keyword evidence="4" id="KW-0862">Zinc</keyword>
<evidence type="ECO:0000256" key="6">
    <source>
        <dbReference type="PROSITE-ProRule" id="PRU00023"/>
    </source>
</evidence>
<dbReference type="InterPro" id="IPR001841">
    <property type="entry name" value="Znf_RING"/>
</dbReference>
<keyword evidence="12" id="KW-1185">Reference proteome</keyword>
<feature type="repeat" description="ANK" evidence="6">
    <location>
        <begin position="388"/>
        <end position="417"/>
    </location>
</feature>
<dbReference type="PROSITE" id="PS50089">
    <property type="entry name" value="ZF_RING_2"/>
    <property type="match status" value="1"/>
</dbReference>
<dbReference type="SUPFAM" id="SSF48403">
    <property type="entry name" value="Ankyrin repeat"/>
    <property type="match status" value="1"/>
</dbReference>
<dbReference type="GO" id="GO:0004842">
    <property type="term" value="F:ubiquitin-protein transferase activity"/>
    <property type="evidence" value="ECO:0007669"/>
    <property type="project" value="TreeGrafter"/>
</dbReference>
<dbReference type="InterPro" id="IPR001357">
    <property type="entry name" value="BRCT_dom"/>
</dbReference>
<dbReference type="PROSITE" id="PS00518">
    <property type="entry name" value="ZF_RING_1"/>
    <property type="match status" value="1"/>
</dbReference>
<evidence type="ECO:0000256" key="8">
    <source>
        <dbReference type="SAM" id="MobiDB-lite"/>
    </source>
</evidence>
<dbReference type="PROSITE" id="PS50172">
    <property type="entry name" value="BRCT"/>
    <property type="match status" value="1"/>
</dbReference>
<keyword evidence="1" id="KW-0479">Metal-binding</keyword>
<evidence type="ECO:0000256" key="5">
    <source>
        <dbReference type="ARBA" id="ARBA00023043"/>
    </source>
</evidence>
<dbReference type="GO" id="GO:0085020">
    <property type="term" value="P:protein K6-linked ubiquitination"/>
    <property type="evidence" value="ECO:0007669"/>
    <property type="project" value="TreeGrafter"/>
</dbReference>
<dbReference type="InterPro" id="IPR036770">
    <property type="entry name" value="Ankyrin_rpt-contain_sf"/>
</dbReference>
<dbReference type="Gene3D" id="1.25.40.20">
    <property type="entry name" value="Ankyrin repeat-containing domain"/>
    <property type="match status" value="1"/>
</dbReference>
<dbReference type="Pfam" id="PF12796">
    <property type="entry name" value="Ank_2"/>
    <property type="match status" value="1"/>
</dbReference>
<sequence length="657" mass="73098">SFSRRMFETTVEAAALFSNALKCSNCQKINDNLQMCGDTCKHPFCWDCVNLFMRSETFVLCPLCKLPLELNRPTNCYLFNNLSSLLSDLTTALTKYSHATVIGSAETQHILTALQNPIERGIDDFCSQQVCDNVLPTTSDVHNNFVPDVEDGSPVEKAMQKDDHFFIETIGLENIGNPVLHSTQKEVLDLFASQAVPEWNPTKHIPPSMLPVTKGRSVPQEWIEESRERRSGAVPKRNSTEVIARRTSSRLSNEKEKKESPLNSSFMFDEEDDMILDMSMRTHDKKREKREGSSGRNTVEKKKKSDVHPKKKSIGGKKGESVLINSIILSNGKKLIEALNSGCDANERDPDGKTAIYMAAERNLADICVTLIENGAVVNAYCGELCWTPLHAAAAYDAIDAAKVLISKGASRRARDLKGNTPDMVATRDEMKLLITRHSSVPLQIVYPLRKSISLFVGDGVDPKVRRMAVSNYDVASSLADATTLVVEGKKGRTTLNVQILEAIGRGLTIVTEDWLSVGGDVVSDERQFEVKSIKNGDDCEYEGGCVSSRKNAEKMMPPLLYGTSFYLCHSKYGPISKSDYIEIIKAGGGKIVSREPVPTLEELSPFHSRQLSPYFVLFNPMIQVPDKLTSQNERLNFVSYGWLQESLARFELVKAY</sequence>
<dbReference type="Gene3D" id="3.40.50.10190">
    <property type="entry name" value="BRCT domain"/>
    <property type="match status" value="1"/>
</dbReference>
<dbReference type="PROSITE" id="PS50297">
    <property type="entry name" value="ANK_REP_REGION"/>
    <property type="match status" value="2"/>
</dbReference>
<dbReference type="GO" id="GO:0008270">
    <property type="term" value="F:zinc ion binding"/>
    <property type="evidence" value="ECO:0007669"/>
    <property type="project" value="UniProtKB-KW"/>
</dbReference>
<dbReference type="GO" id="GO:0070531">
    <property type="term" value="C:BRCA1-A complex"/>
    <property type="evidence" value="ECO:0007669"/>
    <property type="project" value="TreeGrafter"/>
</dbReference>
<dbReference type="Gene3D" id="3.30.40.10">
    <property type="entry name" value="Zinc/RING finger domain, C3HC4 (zinc finger)"/>
    <property type="match status" value="1"/>
</dbReference>
<dbReference type="EMBL" id="BTSX01000003">
    <property type="protein sequence ID" value="GMS89331.1"/>
    <property type="molecule type" value="Genomic_DNA"/>
</dbReference>
<evidence type="ECO:0000256" key="2">
    <source>
        <dbReference type="ARBA" id="ARBA00022737"/>
    </source>
</evidence>
<dbReference type="InterPro" id="IPR017907">
    <property type="entry name" value="Znf_RING_CS"/>
</dbReference>
<feature type="region of interest" description="Disordered" evidence="8">
    <location>
        <begin position="222"/>
        <end position="317"/>
    </location>
</feature>
<organism evidence="11 12">
    <name type="scientific">Pristionchus entomophagus</name>
    <dbReference type="NCBI Taxonomy" id="358040"/>
    <lineage>
        <taxon>Eukaryota</taxon>
        <taxon>Metazoa</taxon>
        <taxon>Ecdysozoa</taxon>
        <taxon>Nematoda</taxon>
        <taxon>Chromadorea</taxon>
        <taxon>Rhabditida</taxon>
        <taxon>Rhabditina</taxon>
        <taxon>Diplogasteromorpha</taxon>
        <taxon>Diplogasteroidea</taxon>
        <taxon>Neodiplogasteridae</taxon>
        <taxon>Pristionchus</taxon>
    </lineage>
</organism>
<dbReference type="AlphaFoldDB" id="A0AAV5TCJ2"/>
<accession>A0AAV5TCJ2</accession>
<dbReference type="SMART" id="SM00248">
    <property type="entry name" value="ANK"/>
    <property type="match status" value="2"/>
</dbReference>
<dbReference type="PANTHER" id="PTHR24171:SF8">
    <property type="entry name" value="BRCA1-ASSOCIATED RING DOMAIN PROTEIN 1"/>
    <property type="match status" value="1"/>
</dbReference>
<gene>
    <name evidence="11" type="ORF">PENTCL1PPCAC_11506</name>
</gene>
<evidence type="ECO:0000313" key="11">
    <source>
        <dbReference type="EMBL" id="GMS89331.1"/>
    </source>
</evidence>
<proteinExistence type="predicted"/>
<evidence type="ECO:0000256" key="1">
    <source>
        <dbReference type="ARBA" id="ARBA00022723"/>
    </source>
</evidence>
<feature type="compositionally biased region" description="Basic residues" evidence="8">
    <location>
        <begin position="301"/>
        <end position="315"/>
    </location>
</feature>
<keyword evidence="5 6" id="KW-0040">ANK repeat</keyword>
<feature type="domain" description="RING-type" evidence="9">
    <location>
        <begin position="23"/>
        <end position="65"/>
    </location>
</feature>
<dbReference type="GO" id="GO:0031436">
    <property type="term" value="C:BRCA1-BARD1 complex"/>
    <property type="evidence" value="ECO:0007669"/>
    <property type="project" value="TreeGrafter"/>
</dbReference>
<evidence type="ECO:0000256" key="4">
    <source>
        <dbReference type="ARBA" id="ARBA00022833"/>
    </source>
</evidence>
<keyword evidence="3 7" id="KW-0863">Zinc-finger</keyword>
<protein>
    <submittedName>
        <fullName evidence="11">Uncharacterized protein</fullName>
    </submittedName>
</protein>
<reference evidence="11" key="1">
    <citation type="submission" date="2023-10" db="EMBL/GenBank/DDBJ databases">
        <title>Genome assembly of Pristionchus species.</title>
        <authorList>
            <person name="Yoshida K."/>
            <person name="Sommer R.J."/>
        </authorList>
    </citation>
    <scope>NUCLEOTIDE SEQUENCE</scope>
    <source>
        <strain evidence="11">RS0144</strain>
    </source>
</reference>
<keyword evidence="2" id="KW-0677">Repeat</keyword>
<feature type="non-terminal residue" evidence="11">
    <location>
        <position position="1"/>
    </location>
</feature>
<dbReference type="InterPro" id="IPR036420">
    <property type="entry name" value="BRCT_dom_sf"/>
</dbReference>
<dbReference type="PANTHER" id="PTHR24171">
    <property type="entry name" value="ANKYRIN REPEAT DOMAIN-CONTAINING PROTEIN 39-RELATED"/>
    <property type="match status" value="1"/>
</dbReference>
<evidence type="ECO:0000259" key="9">
    <source>
        <dbReference type="PROSITE" id="PS50089"/>
    </source>
</evidence>
<evidence type="ECO:0000256" key="7">
    <source>
        <dbReference type="PROSITE-ProRule" id="PRU00175"/>
    </source>
</evidence>
<feature type="repeat" description="ANK" evidence="6">
    <location>
        <begin position="351"/>
        <end position="383"/>
    </location>
</feature>
<evidence type="ECO:0000313" key="12">
    <source>
        <dbReference type="Proteomes" id="UP001432027"/>
    </source>
</evidence>
<comment type="caution">
    <text evidence="11">The sequence shown here is derived from an EMBL/GenBank/DDBJ whole genome shotgun (WGS) entry which is preliminary data.</text>
</comment>
<dbReference type="Proteomes" id="UP001432027">
    <property type="component" value="Unassembled WGS sequence"/>
</dbReference>
<name>A0AAV5TCJ2_9BILA</name>
<evidence type="ECO:0000256" key="3">
    <source>
        <dbReference type="ARBA" id="ARBA00022771"/>
    </source>
</evidence>
<dbReference type="InterPro" id="IPR013083">
    <property type="entry name" value="Znf_RING/FYVE/PHD"/>
</dbReference>
<dbReference type="SUPFAM" id="SSF57850">
    <property type="entry name" value="RING/U-box"/>
    <property type="match status" value="1"/>
</dbReference>
<feature type="domain" description="BRCT" evidence="10">
    <location>
        <begin position="556"/>
        <end position="657"/>
    </location>
</feature>
<dbReference type="PROSITE" id="PS50088">
    <property type="entry name" value="ANK_REPEAT"/>
    <property type="match status" value="2"/>
</dbReference>
<dbReference type="InterPro" id="IPR002110">
    <property type="entry name" value="Ankyrin_rpt"/>
</dbReference>